<dbReference type="EMBL" id="CAJVCH010538443">
    <property type="protein sequence ID" value="CAG7826052.1"/>
    <property type="molecule type" value="Genomic_DNA"/>
</dbReference>
<keyword evidence="3" id="KW-1185">Reference proteome</keyword>
<sequence>MEHSFQSNKGMLPYSQVDVLVPVLVLTSVLVPILALVLALVPARVLLQVCLGMLVQLQVCLPDCPRYRRHLFLMILLLEPNSQLATLATPCR</sequence>
<accession>A0A8J2KZ74</accession>
<name>A0A8J2KZ74_9HEXA</name>
<protein>
    <submittedName>
        <fullName evidence="2">Uncharacterized protein</fullName>
    </submittedName>
</protein>
<evidence type="ECO:0000313" key="3">
    <source>
        <dbReference type="Proteomes" id="UP000708208"/>
    </source>
</evidence>
<keyword evidence="1" id="KW-0812">Transmembrane</keyword>
<proteinExistence type="predicted"/>
<comment type="caution">
    <text evidence="2">The sequence shown here is derived from an EMBL/GenBank/DDBJ whole genome shotgun (WGS) entry which is preliminary data.</text>
</comment>
<gene>
    <name evidence="2" type="ORF">AFUS01_LOCUS36123</name>
</gene>
<feature type="transmembrane region" description="Helical" evidence="1">
    <location>
        <begin position="20"/>
        <end position="41"/>
    </location>
</feature>
<dbReference type="AlphaFoldDB" id="A0A8J2KZ74"/>
<evidence type="ECO:0000313" key="2">
    <source>
        <dbReference type="EMBL" id="CAG7826052.1"/>
    </source>
</evidence>
<dbReference type="Proteomes" id="UP000708208">
    <property type="component" value="Unassembled WGS sequence"/>
</dbReference>
<keyword evidence="1" id="KW-0472">Membrane</keyword>
<evidence type="ECO:0000256" key="1">
    <source>
        <dbReference type="SAM" id="Phobius"/>
    </source>
</evidence>
<organism evidence="2 3">
    <name type="scientific">Allacma fusca</name>
    <dbReference type="NCBI Taxonomy" id="39272"/>
    <lineage>
        <taxon>Eukaryota</taxon>
        <taxon>Metazoa</taxon>
        <taxon>Ecdysozoa</taxon>
        <taxon>Arthropoda</taxon>
        <taxon>Hexapoda</taxon>
        <taxon>Collembola</taxon>
        <taxon>Symphypleona</taxon>
        <taxon>Sminthuridae</taxon>
        <taxon>Allacma</taxon>
    </lineage>
</organism>
<keyword evidence="1" id="KW-1133">Transmembrane helix</keyword>
<reference evidence="2" key="1">
    <citation type="submission" date="2021-06" db="EMBL/GenBank/DDBJ databases">
        <authorList>
            <person name="Hodson N. C."/>
            <person name="Mongue J. A."/>
            <person name="Jaron S. K."/>
        </authorList>
    </citation>
    <scope>NUCLEOTIDE SEQUENCE</scope>
</reference>